<keyword evidence="1" id="KW-0472">Membrane</keyword>
<reference evidence="2 3" key="2">
    <citation type="journal article" date="2016" name="Genome Announc.">
        <title>Complete Genome Sequence of a Strain of Azospirillum thiophilum Isolated from a Sulfide Spring.</title>
        <authorList>
            <person name="Fomenkov A."/>
            <person name="Vincze T."/>
            <person name="Grabovich M."/>
            <person name="Anton B.P."/>
            <person name="Dubinina G."/>
            <person name="Orlova M."/>
            <person name="Belousova E."/>
            <person name="Roberts R.J."/>
        </authorList>
    </citation>
    <scope>NUCLEOTIDE SEQUENCE [LARGE SCALE GENOMIC DNA]</scope>
    <source>
        <strain evidence="2 3">BV-S</strain>
    </source>
</reference>
<protein>
    <submittedName>
        <fullName evidence="2">Uncharacterized protein</fullName>
    </submittedName>
</protein>
<name>A0AAC8W5Z2_9PROT</name>
<evidence type="ECO:0000256" key="1">
    <source>
        <dbReference type="SAM" id="Phobius"/>
    </source>
</evidence>
<sequence>MGLSEILDEGNPPTIERLHALTQRGYAAELGKTDTPDVIWMRHPVAGQPRVILYGNGMIAVLRDPASAQQIVPDDEDGFRTFVAGIPVPTCWQRGADTRIRILFYAGLVLAWVMLYAMGAWVWDVERSLL</sequence>
<keyword evidence="3" id="KW-1185">Reference proteome</keyword>
<reference evidence="3" key="1">
    <citation type="submission" date="2015-08" db="EMBL/GenBank/DDBJ databases">
        <title>Complete Genome Sequence of Azospirillum thiophilum BV-S.</title>
        <authorList>
            <person name="Fomenkov A."/>
            <person name="Vincze T."/>
            <person name="Grabovich M."/>
            <person name="Dubinina G."/>
            <person name="Orlova M."/>
            <person name="Belousova E."/>
            <person name="Roberts R.J."/>
        </authorList>
    </citation>
    <scope>NUCLEOTIDE SEQUENCE [LARGE SCALE GENOMIC DNA]</scope>
    <source>
        <strain evidence="3">BV-S</strain>
    </source>
</reference>
<feature type="transmembrane region" description="Helical" evidence="1">
    <location>
        <begin position="102"/>
        <end position="123"/>
    </location>
</feature>
<dbReference type="EMBL" id="CP012408">
    <property type="protein sequence ID" value="ALG75722.1"/>
    <property type="molecule type" value="Genomic_DNA"/>
</dbReference>
<dbReference type="KEGG" id="ati:AL072_32790"/>
<keyword evidence="1" id="KW-0812">Transmembrane</keyword>
<organism evidence="2 3">
    <name type="scientific">Azospirillum thiophilum</name>
    <dbReference type="NCBI Taxonomy" id="528244"/>
    <lineage>
        <taxon>Bacteria</taxon>
        <taxon>Pseudomonadati</taxon>
        <taxon>Pseudomonadota</taxon>
        <taxon>Alphaproteobacteria</taxon>
        <taxon>Rhodospirillales</taxon>
        <taxon>Azospirillaceae</taxon>
        <taxon>Azospirillum</taxon>
    </lineage>
</organism>
<evidence type="ECO:0000313" key="3">
    <source>
        <dbReference type="Proteomes" id="UP000069935"/>
    </source>
</evidence>
<dbReference type="Proteomes" id="UP000069935">
    <property type="component" value="Chromosome 8"/>
</dbReference>
<dbReference type="AlphaFoldDB" id="A0AAC8W5Z2"/>
<gene>
    <name evidence="2" type="ORF">AL072_32790</name>
</gene>
<proteinExistence type="predicted"/>
<evidence type="ECO:0000313" key="2">
    <source>
        <dbReference type="EMBL" id="ALG75722.1"/>
    </source>
</evidence>
<keyword evidence="1" id="KW-1133">Transmembrane helix</keyword>
<accession>A0AAC8W5Z2</accession>